<dbReference type="PANTHER" id="PTHR15840:SF10">
    <property type="entry name" value="EKC_KEOPS COMPLEX SUBUNIT TPRKB"/>
    <property type="match status" value="1"/>
</dbReference>
<evidence type="ECO:0000256" key="2">
    <source>
        <dbReference type="ARBA" id="ARBA00005546"/>
    </source>
</evidence>
<keyword evidence="5" id="KW-0819">tRNA processing</keyword>
<dbReference type="SUPFAM" id="SSF143870">
    <property type="entry name" value="PF0523-like"/>
    <property type="match status" value="1"/>
</dbReference>
<protein>
    <recommendedName>
        <fullName evidence="4">EKC/KEOPS complex subunit CGI121</fullName>
    </recommendedName>
    <alternativeName>
        <fullName evidence="3">EKC/KEOPS complex subunit cgi121</fullName>
    </alternativeName>
</protein>
<evidence type="ECO:0000256" key="7">
    <source>
        <dbReference type="ARBA" id="ARBA00025043"/>
    </source>
</evidence>
<name>A0AAV9UDW1_9PEZI</name>
<comment type="function">
    <text evidence="7">Component of the EKC/KEOPS complex that is required for the formation of a threonylcarbamoyl group on adenosine at position 37 (t(6)A37) in tRNAs that read codons beginning with adenine. The complex is probably involved in the transfer of the threonylcarbamoyl moiety of threonylcarbamoyl-AMP (TC-AMP) to the N6 group of A37. CGI121 acts as an allosteric effector that regulates the t(6)A activity of the complex. The EKC/KEOPS complex also promotes both telomere uncapping and telomere elongation. The complex is required for efficient recruitment of transcriptional coactivators. CGI121 is not required for tRNA modification.</text>
</comment>
<keyword evidence="6 8" id="KW-0539">Nucleus</keyword>
<dbReference type="GO" id="GO:0002949">
    <property type="term" value="P:tRNA threonylcarbamoyladenosine modification"/>
    <property type="evidence" value="ECO:0007669"/>
    <property type="project" value="TreeGrafter"/>
</dbReference>
<evidence type="ECO:0000256" key="4">
    <source>
        <dbReference type="ARBA" id="ARBA00016009"/>
    </source>
</evidence>
<reference evidence="9 10" key="1">
    <citation type="submission" date="2019-10" db="EMBL/GenBank/DDBJ databases">
        <authorList>
            <person name="Palmer J.M."/>
        </authorList>
    </citation>
    <scope>NUCLEOTIDE SEQUENCE [LARGE SCALE GENOMIC DNA]</scope>
    <source>
        <strain evidence="9 10">TWF696</strain>
    </source>
</reference>
<dbReference type="Proteomes" id="UP001375240">
    <property type="component" value="Unassembled WGS sequence"/>
</dbReference>
<accession>A0AAV9UDW1</accession>
<proteinExistence type="inferred from homology"/>
<dbReference type="AlphaFoldDB" id="A0AAV9UDW1"/>
<evidence type="ECO:0000313" key="10">
    <source>
        <dbReference type="Proteomes" id="UP001375240"/>
    </source>
</evidence>
<comment type="similarity">
    <text evidence="2 8">Belongs to the CGI121/TPRKB family.</text>
</comment>
<organism evidence="9 10">
    <name type="scientific">Orbilia brochopaga</name>
    <dbReference type="NCBI Taxonomy" id="3140254"/>
    <lineage>
        <taxon>Eukaryota</taxon>
        <taxon>Fungi</taxon>
        <taxon>Dikarya</taxon>
        <taxon>Ascomycota</taxon>
        <taxon>Pezizomycotina</taxon>
        <taxon>Orbiliomycetes</taxon>
        <taxon>Orbiliales</taxon>
        <taxon>Orbiliaceae</taxon>
        <taxon>Orbilia</taxon>
    </lineage>
</organism>
<dbReference type="Pfam" id="PF08617">
    <property type="entry name" value="CGI-121"/>
    <property type="match status" value="1"/>
</dbReference>
<gene>
    <name evidence="9" type="ORF">TWF696_009523</name>
</gene>
<dbReference type="GO" id="GO:0005829">
    <property type="term" value="C:cytosol"/>
    <property type="evidence" value="ECO:0007669"/>
    <property type="project" value="TreeGrafter"/>
</dbReference>
<evidence type="ECO:0000313" key="9">
    <source>
        <dbReference type="EMBL" id="KAK6338711.1"/>
    </source>
</evidence>
<dbReference type="Gene3D" id="3.30.2380.10">
    <property type="entry name" value="CGI121/TPRKB"/>
    <property type="match status" value="1"/>
</dbReference>
<dbReference type="PANTHER" id="PTHR15840">
    <property type="entry name" value="CGI-121 FAMILY MEMBER"/>
    <property type="match status" value="1"/>
</dbReference>
<dbReference type="GO" id="GO:0000408">
    <property type="term" value="C:EKC/KEOPS complex"/>
    <property type="evidence" value="ECO:0007669"/>
    <property type="project" value="TreeGrafter"/>
</dbReference>
<keyword evidence="10" id="KW-1185">Reference proteome</keyword>
<dbReference type="EMBL" id="JAVHNQ010000009">
    <property type="protein sequence ID" value="KAK6338711.1"/>
    <property type="molecule type" value="Genomic_DNA"/>
</dbReference>
<dbReference type="InterPro" id="IPR013926">
    <property type="entry name" value="CGI121/TPRKB"/>
</dbReference>
<dbReference type="GO" id="GO:0005634">
    <property type="term" value="C:nucleus"/>
    <property type="evidence" value="ECO:0007669"/>
    <property type="project" value="UniProtKB-SubCell"/>
</dbReference>
<evidence type="ECO:0000256" key="1">
    <source>
        <dbReference type="ARBA" id="ARBA00004123"/>
    </source>
</evidence>
<comment type="subcellular location">
    <subcellularLocation>
        <location evidence="1">Nucleus</location>
    </subcellularLocation>
</comment>
<evidence type="ECO:0000256" key="3">
    <source>
        <dbReference type="ARBA" id="ARBA00015316"/>
    </source>
</evidence>
<comment type="caution">
    <text evidence="9">The sequence shown here is derived from an EMBL/GenBank/DDBJ whole genome shotgun (WGS) entry which is preliminary data.</text>
</comment>
<evidence type="ECO:0000256" key="5">
    <source>
        <dbReference type="ARBA" id="ARBA00022694"/>
    </source>
</evidence>
<evidence type="ECO:0000256" key="8">
    <source>
        <dbReference type="RuleBase" id="RU004398"/>
    </source>
</evidence>
<sequence length="207" mass="22317">MPEVIPLAGAPGYKLHLALFDSVSNAAALHAQLLAKNPAYEYAFIDPSVLVSTLQPLAAAFRAVHDLLDPAVGLRTPNVHSETVFSLSPSHNITDSYRRFGISPSSTALLAIKILDTTSPTYSESDVLAALSSLVDGTEIPFTTPSLRALTDVAKVKKCYKLKDMYAVEALYARKGRRKEEGSRSGDMVWADLEVAVLGQMALRSLV</sequence>
<evidence type="ECO:0000256" key="6">
    <source>
        <dbReference type="ARBA" id="ARBA00023242"/>
    </source>
</evidence>
<dbReference type="InterPro" id="IPR036504">
    <property type="entry name" value="CGI121/TPRKB_sf"/>
</dbReference>